<gene>
    <name evidence="5" type="ORF">K432DRAFT_408525</name>
</gene>
<dbReference type="PANTHER" id="PTHR24198:SF165">
    <property type="entry name" value="ANKYRIN REPEAT-CONTAINING PROTEIN-RELATED"/>
    <property type="match status" value="1"/>
</dbReference>
<dbReference type="PROSITE" id="PS50088">
    <property type="entry name" value="ANK_REPEAT"/>
    <property type="match status" value="2"/>
</dbReference>
<dbReference type="InterPro" id="IPR036770">
    <property type="entry name" value="Ankyrin_rpt-contain_sf"/>
</dbReference>
<evidence type="ECO:0000313" key="5">
    <source>
        <dbReference type="EMBL" id="OCK76012.1"/>
    </source>
</evidence>
<keyword evidence="6" id="KW-1185">Reference proteome</keyword>
<dbReference type="InterPro" id="IPR002110">
    <property type="entry name" value="Ankyrin_rpt"/>
</dbReference>
<dbReference type="Pfam" id="PF12796">
    <property type="entry name" value="Ank_2"/>
    <property type="match status" value="1"/>
</dbReference>
<name>A0A8E2E265_9PEZI</name>
<dbReference type="PANTHER" id="PTHR24198">
    <property type="entry name" value="ANKYRIN REPEAT AND PROTEIN KINASE DOMAIN-CONTAINING PROTEIN"/>
    <property type="match status" value="1"/>
</dbReference>
<accession>A0A8E2E265</accession>
<dbReference type="Gene3D" id="1.25.40.20">
    <property type="entry name" value="Ankyrin repeat-containing domain"/>
    <property type="match status" value="1"/>
</dbReference>
<protein>
    <submittedName>
        <fullName evidence="5">Ankyrin</fullName>
    </submittedName>
</protein>
<dbReference type="SUPFAM" id="SSF48403">
    <property type="entry name" value="Ankyrin repeat"/>
    <property type="match status" value="1"/>
</dbReference>
<evidence type="ECO:0000313" key="6">
    <source>
        <dbReference type="Proteomes" id="UP000250266"/>
    </source>
</evidence>
<feature type="repeat" description="ANK" evidence="3">
    <location>
        <begin position="372"/>
        <end position="404"/>
    </location>
</feature>
<dbReference type="AlphaFoldDB" id="A0A8E2E265"/>
<evidence type="ECO:0000256" key="1">
    <source>
        <dbReference type="ARBA" id="ARBA00022737"/>
    </source>
</evidence>
<reference evidence="5 6" key="1">
    <citation type="journal article" date="2016" name="Nat. Commun.">
        <title>Ectomycorrhizal ecology is imprinted in the genome of the dominant symbiotic fungus Cenococcum geophilum.</title>
        <authorList>
            <consortium name="DOE Joint Genome Institute"/>
            <person name="Peter M."/>
            <person name="Kohler A."/>
            <person name="Ohm R.A."/>
            <person name="Kuo A."/>
            <person name="Krutzmann J."/>
            <person name="Morin E."/>
            <person name="Arend M."/>
            <person name="Barry K.W."/>
            <person name="Binder M."/>
            <person name="Choi C."/>
            <person name="Clum A."/>
            <person name="Copeland A."/>
            <person name="Grisel N."/>
            <person name="Haridas S."/>
            <person name="Kipfer T."/>
            <person name="LaButti K."/>
            <person name="Lindquist E."/>
            <person name="Lipzen A."/>
            <person name="Maire R."/>
            <person name="Meier B."/>
            <person name="Mihaltcheva S."/>
            <person name="Molinier V."/>
            <person name="Murat C."/>
            <person name="Poggeler S."/>
            <person name="Quandt C.A."/>
            <person name="Sperisen C."/>
            <person name="Tritt A."/>
            <person name="Tisserant E."/>
            <person name="Crous P.W."/>
            <person name="Henrissat B."/>
            <person name="Nehls U."/>
            <person name="Egli S."/>
            <person name="Spatafora J.W."/>
            <person name="Grigoriev I.V."/>
            <person name="Martin F.M."/>
        </authorList>
    </citation>
    <scope>NUCLEOTIDE SEQUENCE [LARGE SCALE GENOMIC DNA]</scope>
    <source>
        <strain evidence="5 6">CBS 459.81</strain>
    </source>
</reference>
<feature type="repeat" description="ANK" evidence="3">
    <location>
        <begin position="323"/>
        <end position="355"/>
    </location>
</feature>
<dbReference type="EMBL" id="KV745251">
    <property type="protein sequence ID" value="OCK76012.1"/>
    <property type="molecule type" value="Genomic_DNA"/>
</dbReference>
<dbReference type="OrthoDB" id="539213at2759"/>
<feature type="region of interest" description="Disordered" evidence="4">
    <location>
        <begin position="449"/>
        <end position="489"/>
    </location>
</feature>
<proteinExistence type="predicted"/>
<dbReference type="SMART" id="SM00248">
    <property type="entry name" value="ANK"/>
    <property type="match status" value="2"/>
</dbReference>
<evidence type="ECO:0000256" key="4">
    <source>
        <dbReference type="SAM" id="MobiDB-lite"/>
    </source>
</evidence>
<keyword evidence="2 3" id="KW-0040">ANK repeat</keyword>
<sequence length="489" mass="54512">MALSLWPKLDSWRPSLYALLYTLLPDRDRLEDIRERWSSNKPDFVNQKGISGWQMRTVHGSWPVVPERVKEIVISPTPTLNPGEDDELTTTAFNIVQELTTPSSNLIGSILIACSKGDISTVESLSTLAEASGQPLPLQSMLTTALLFSHLPIAKFSLQKGARIDSNVNAAAWTAMSHETLALLLPHDIFAWRSHPDYLDRLLFDCFKGYHGQAYKSQPAAEALASFLIAQGAKLRRESVSAALAKYPDIAPFILSHVSDAQGRDGVLISAIAAALEAGNIPLATLLLSRSRGATLDPLFWKNLRCVECLSLLHAHGARVSKTDARILHHAVYNGNLDVVIWLLDHDVPINTLDTNGYLGVYSRDDLPGLPNYGYALHYAVRMLRPDIVRVLLERGAEPGLKGKEGKTAWEVPLVGWYVGGEIVMTGASEVRRLLDLVRGVPKENIPRIMRRDREEREREAMEKEVRGKEEKEEKEEKVQKEAKEREEL</sequence>
<dbReference type="Proteomes" id="UP000250266">
    <property type="component" value="Unassembled WGS sequence"/>
</dbReference>
<keyword evidence="1" id="KW-0677">Repeat</keyword>
<evidence type="ECO:0000256" key="3">
    <source>
        <dbReference type="PROSITE-ProRule" id="PRU00023"/>
    </source>
</evidence>
<evidence type="ECO:0000256" key="2">
    <source>
        <dbReference type="ARBA" id="ARBA00023043"/>
    </source>
</evidence>
<organism evidence="5 6">
    <name type="scientific">Lepidopterella palustris CBS 459.81</name>
    <dbReference type="NCBI Taxonomy" id="1314670"/>
    <lineage>
        <taxon>Eukaryota</taxon>
        <taxon>Fungi</taxon>
        <taxon>Dikarya</taxon>
        <taxon>Ascomycota</taxon>
        <taxon>Pezizomycotina</taxon>
        <taxon>Dothideomycetes</taxon>
        <taxon>Pleosporomycetidae</taxon>
        <taxon>Mytilinidiales</taxon>
        <taxon>Argynnaceae</taxon>
        <taxon>Lepidopterella</taxon>
    </lineage>
</organism>